<evidence type="ECO:0008006" key="3">
    <source>
        <dbReference type="Google" id="ProtNLM"/>
    </source>
</evidence>
<dbReference type="Proteomes" id="UP000244173">
    <property type="component" value="Chromosome"/>
</dbReference>
<evidence type="ECO:0000313" key="1">
    <source>
        <dbReference type="EMBL" id="AVY94050.1"/>
    </source>
</evidence>
<accession>A0A2S0P9H6</accession>
<keyword evidence="2" id="KW-1185">Reference proteome</keyword>
<name>A0A2S0P9H6_9NEIS</name>
<sequence>MAMAGLSLGWYVLFAGQLGRQTPSSRWVAEVRAIKLARAESLAGQRKLVLVSGSNALFGLDSGRLERAWGLPVVNGAVNAGLLLPYVLESSKALIGPGDVVLMPLEYPMFGNAEALNSIVIDYVLARDPAYWSGLPWRERLRFLADVEPLRLWKGWRNPPDRSVGQGVYGGHHVDVRGDQTHSAAADRTDQERAELAATRPWRYGRDNPPDPTAWRRLVAYRNWLQQRGACLILLPPTLLFDVSYRTDPVEHRFYASLPVQARAQGLVYVGNPYDFMYPRDWYFNTDYHLTAEGRARHTGRVISLLGPDLGRWCGWQGTTARP</sequence>
<dbReference type="STRING" id="1122240.GCA_000620105_02209"/>
<protein>
    <recommendedName>
        <fullName evidence="3">AlgX/AlgJ SGNH hydrolase-like domain-containing protein</fullName>
    </recommendedName>
</protein>
<dbReference type="AlphaFoldDB" id="A0A2S0P9H6"/>
<dbReference type="EMBL" id="CP028519">
    <property type="protein sequence ID" value="AVY94050.1"/>
    <property type="molecule type" value="Genomic_DNA"/>
</dbReference>
<evidence type="ECO:0000313" key="2">
    <source>
        <dbReference type="Proteomes" id="UP000244173"/>
    </source>
</evidence>
<dbReference type="KEGG" id="maer:DAI18_08320"/>
<proteinExistence type="predicted"/>
<organism evidence="1 2">
    <name type="scientific">Microvirgula aerodenitrificans</name>
    <dbReference type="NCBI Taxonomy" id="57480"/>
    <lineage>
        <taxon>Bacteria</taxon>
        <taxon>Pseudomonadati</taxon>
        <taxon>Pseudomonadota</taxon>
        <taxon>Betaproteobacteria</taxon>
        <taxon>Neisseriales</taxon>
        <taxon>Aquaspirillaceae</taxon>
        <taxon>Microvirgula</taxon>
    </lineage>
</organism>
<reference evidence="1 2" key="1">
    <citation type="submission" date="2018-04" db="EMBL/GenBank/DDBJ databases">
        <title>Denitrifier Microvirgula.</title>
        <authorList>
            <person name="Anderson E."/>
            <person name="Jang J."/>
            <person name="Ishii S."/>
        </authorList>
    </citation>
    <scope>NUCLEOTIDE SEQUENCE [LARGE SCALE GENOMIC DNA]</scope>
    <source>
        <strain evidence="1 2">BE2.4</strain>
    </source>
</reference>
<gene>
    <name evidence="1" type="ORF">DAI18_08320</name>
</gene>